<dbReference type="Proteomes" id="UP000198773">
    <property type="component" value="Unassembled WGS sequence"/>
</dbReference>
<dbReference type="InterPro" id="IPR052710">
    <property type="entry name" value="CAAX_protease"/>
</dbReference>
<keyword evidence="1" id="KW-1133">Transmembrane helix</keyword>
<dbReference type="GO" id="GO:0080120">
    <property type="term" value="P:CAAX-box protein maturation"/>
    <property type="evidence" value="ECO:0007669"/>
    <property type="project" value="UniProtKB-ARBA"/>
</dbReference>
<dbReference type="STRING" id="152573.SAMN04488051_10580"/>
<feature type="transmembrane region" description="Helical" evidence="1">
    <location>
        <begin position="212"/>
        <end position="230"/>
    </location>
</feature>
<evidence type="ECO:0000313" key="3">
    <source>
        <dbReference type="EMBL" id="SEA67926.1"/>
    </source>
</evidence>
<dbReference type="AlphaFoldDB" id="A0A1H4D5V8"/>
<keyword evidence="3" id="KW-0378">Hydrolase</keyword>
<dbReference type="OrthoDB" id="6637383at2"/>
<keyword evidence="4" id="KW-1185">Reference proteome</keyword>
<dbReference type="RefSeq" id="WP_091342792.1">
    <property type="nucleotide sequence ID" value="NZ_FNRM01000005.1"/>
</dbReference>
<dbReference type="GO" id="GO:0004175">
    <property type="term" value="F:endopeptidase activity"/>
    <property type="evidence" value="ECO:0007669"/>
    <property type="project" value="UniProtKB-ARBA"/>
</dbReference>
<keyword evidence="3" id="KW-0645">Protease</keyword>
<dbReference type="Pfam" id="PF02517">
    <property type="entry name" value="Rce1-like"/>
    <property type="match status" value="1"/>
</dbReference>
<feature type="domain" description="CAAX prenyl protease 2/Lysostaphin resistance protein A-like" evidence="2">
    <location>
        <begin position="160"/>
        <end position="250"/>
    </location>
</feature>
<organism evidence="3 4">
    <name type="scientific">Alkalimonas amylolytica</name>
    <dbReference type="NCBI Taxonomy" id="152573"/>
    <lineage>
        <taxon>Bacteria</taxon>
        <taxon>Pseudomonadati</taxon>
        <taxon>Pseudomonadota</taxon>
        <taxon>Gammaproteobacteria</taxon>
        <taxon>Alkalimonas</taxon>
    </lineage>
</organism>
<feature type="transmembrane region" description="Helical" evidence="1">
    <location>
        <begin position="33"/>
        <end position="58"/>
    </location>
</feature>
<dbReference type="InterPro" id="IPR003675">
    <property type="entry name" value="Rce1/LyrA-like_dom"/>
</dbReference>
<dbReference type="GO" id="GO:0006508">
    <property type="term" value="P:proteolysis"/>
    <property type="evidence" value="ECO:0007669"/>
    <property type="project" value="UniProtKB-KW"/>
</dbReference>
<accession>A0A1H4D5V8</accession>
<sequence length="261" mass="28948">MTTQTLNEALAAEAIEQPQTSTKAQPFSRSIKFLLAMVVTYFVAAFVYGIGAVIYGAVTQPDLSQAESQAWISAHLISPNGITWMYLVTAIPVLLVLLKAASLPQQRWTQTLALTPVAAKRYLPWLGAFALYYASAWLINWLWPVESGEFIEALVGVRHLGLFVTMVLVAPVVEELVFRGYLFQAWRNSFLGLWGTLLLTSVLFTLIHAGQYPLLILAMLFSFSFILGLAREKTGSVYVPMAMHAANNLLAFILINWLGYV</sequence>
<evidence type="ECO:0000256" key="1">
    <source>
        <dbReference type="SAM" id="Phobius"/>
    </source>
</evidence>
<protein>
    <submittedName>
        <fullName evidence="3">CAAX protease self-immunity</fullName>
    </submittedName>
</protein>
<name>A0A1H4D5V8_ALKAM</name>
<dbReference type="PANTHER" id="PTHR36435">
    <property type="entry name" value="SLR1288 PROTEIN"/>
    <property type="match status" value="1"/>
</dbReference>
<feature type="transmembrane region" description="Helical" evidence="1">
    <location>
        <begin position="185"/>
        <end position="206"/>
    </location>
</feature>
<gene>
    <name evidence="3" type="ORF">SAMN04488051_10580</name>
</gene>
<keyword evidence="1" id="KW-0472">Membrane</keyword>
<proteinExistence type="predicted"/>
<feature type="transmembrane region" description="Helical" evidence="1">
    <location>
        <begin position="155"/>
        <end position="173"/>
    </location>
</feature>
<dbReference type="PANTHER" id="PTHR36435:SF1">
    <property type="entry name" value="CAAX AMINO TERMINAL PROTEASE FAMILY PROTEIN"/>
    <property type="match status" value="1"/>
</dbReference>
<evidence type="ECO:0000313" key="4">
    <source>
        <dbReference type="Proteomes" id="UP000198773"/>
    </source>
</evidence>
<evidence type="ECO:0000259" key="2">
    <source>
        <dbReference type="Pfam" id="PF02517"/>
    </source>
</evidence>
<feature type="transmembrane region" description="Helical" evidence="1">
    <location>
        <begin position="122"/>
        <end position="143"/>
    </location>
</feature>
<dbReference type="EMBL" id="FNRM01000005">
    <property type="protein sequence ID" value="SEA67926.1"/>
    <property type="molecule type" value="Genomic_DNA"/>
</dbReference>
<feature type="transmembrane region" description="Helical" evidence="1">
    <location>
        <begin position="81"/>
        <end position="101"/>
    </location>
</feature>
<reference evidence="3 4" key="1">
    <citation type="submission" date="2016-10" db="EMBL/GenBank/DDBJ databases">
        <authorList>
            <person name="de Groot N.N."/>
        </authorList>
    </citation>
    <scope>NUCLEOTIDE SEQUENCE [LARGE SCALE GENOMIC DNA]</scope>
    <source>
        <strain evidence="3 4">CGMCC 1.3430</strain>
    </source>
</reference>
<keyword evidence="1" id="KW-0812">Transmembrane</keyword>
<feature type="transmembrane region" description="Helical" evidence="1">
    <location>
        <begin position="237"/>
        <end position="258"/>
    </location>
</feature>